<protein>
    <submittedName>
        <fullName evidence="2">Death on curing protein</fullName>
    </submittedName>
</protein>
<dbReference type="RefSeq" id="WP_256206307.1">
    <property type="nucleotide sequence ID" value="NZ_FNOE01000041.1"/>
</dbReference>
<proteinExistence type="predicted"/>
<dbReference type="Pfam" id="PF02661">
    <property type="entry name" value="Fic"/>
    <property type="match status" value="1"/>
</dbReference>
<keyword evidence="3" id="KW-1185">Reference proteome</keyword>
<dbReference type="Gene3D" id="1.20.120.1870">
    <property type="entry name" value="Fic/DOC protein, Fido domain"/>
    <property type="match status" value="1"/>
</dbReference>
<dbReference type="STRING" id="42354.SAMN05216333_1397"/>
<reference evidence="3" key="1">
    <citation type="submission" date="2016-10" db="EMBL/GenBank/DDBJ databases">
        <authorList>
            <person name="Varghese N."/>
            <person name="Submissions S."/>
        </authorList>
    </citation>
    <scope>NUCLEOTIDE SEQUENCE [LARGE SCALE GENOMIC DNA]</scope>
    <source>
        <strain evidence="3">Nm76</strain>
    </source>
</reference>
<dbReference type="AlphaFoldDB" id="A0A1H8UQD9"/>
<dbReference type="InterPro" id="IPR053737">
    <property type="entry name" value="Type_II_TA_Toxin"/>
</dbReference>
<dbReference type="SUPFAM" id="SSF140931">
    <property type="entry name" value="Fic-like"/>
    <property type="match status" value="1"/>
</dbReference>
<dbReference type="InterPro" id="IPR036597">
    <property type="entry name" value="Fido-like_dom_sf"/>
</dbReference>
<dbReference type="PANTHER" id="PTHR39426:SF1">
    <property type="entry name" value="HOMOLOGY TO DEATH-ON-CURING PROTEIN OF PHAGE P1"/>
    <property type="match status" value="1"/>
</dbReference>
<dbReference type="InterPro" id="IPR006440">
    <property type="entry name" value="Doc"/>
</dbReference>
<name>A0A1H8UQD9_9PROT</name>
<evidence type="ECO:0000313" key="2">
    <source>
        <dbReference type="EMBL" id="SEP05415.1"/>
    </source>
</evidence>
<feature type="domain" description="Fido" evidence="1">
    <location>
        <begin position="5"/>
        <end position="119"/>
    </location>
</feature>
<dbReference type="PIRSF" id="PIRSF018297">
    <property type="entry name" value="Doc"/>
    <property type="match status" value="1"/>
</dbReference>
<dbReference type="PANTHER" id="PTHR39426">
    <property type="entry name" value="HOMOLOGY TO DEATH-ON-CURING PROTEIN OF PHAGE P1"/>
    <property type="match status" value="1"/>
</dbReference>
<dbReference type="InterPro" id="IPR003812">
    <property type="entry name" value="Fido"/>
</dbReference>
<organism evidence="2 3">
    <name type="scientific">Nitrosomonas oligotropha</name>
    <dbReference type="NCBI Taxonomy" id="42354"/>
    <lineage>
        <taxon>Bacteria</taxon>
        <taxon>Pseudomonadati</taxon>
        <taxon>Pseudomonadota</taxon>
        <taxon>Betaproteobacteria</taxon>
        <taxon>Nitrosomonadales</taxon>
        <taxon>Nitrosomonadaceae</taxon>
        <taxon>Nitrosomonas</taxon>
    </lineage>
</organism>
<accession>A0A1H8UQD9</accession>
<gene>
    <name evidence="2" type="ORF">SAMN05216333_1397</name>
</gene>
<evidence type="ECO:0000259" key="1">
    <source>
        <dbReference type="PROSITE" id="PS51459"/>
    </source>
</evidence>
<dbReference type="GO" id="GO:0016301">
    <property type="term" value="F:kinase activity"/>
    <property type="evidence" value="ECO:0007669"/>
    <property type="project" value="InterPro"/>
</dbReference>
<evidence type="ECO:0000313" key="3">
    <source>
        <dbReference type="Proteomes" id="UP000198814"/>
    </source>
</evidence>
<sequence length="125" mass="14074">MKEYLTVPDILAIHSILIQRYGGTYGIRDSGTLESALFRLQSGFYVDIVAEAAALMESLAINHPFVDGNKRVAFAATDIFLRMNGYRINGESMIIYADMMQMLETSTFDLAHLEPWLRKLVIKAP</sequence>
<dbReference type="Proteomes" id="UP000198814">
    <property type="component" value="Unassembled WGS sequence"/>
</dbReference>
<dbReference type="PROSITE" id="PS51459">
    <property type="entry name" value="FIDO"/>
    <property type="match status" value="1"/>
</dbReference>
<dbReference type="EMBL" id="FODO01000039">
    <property type="protein sequence ID" value="SEP05415.1"/>
    <property type="molecule type" value="Genomic_DNA"/>
</dbReference>
<dbReference type="NCBIfam" id="TIGR01550">
    <property type="entry name" value="DOC_P1"/>
    <property type="match status" value="1"/>
</dbReference>